<dbReference type="OMA" id="MMFNSES"/>
<evidence type="ECO:0000256" key="1">
    <source>
        <dbReference type="ARBA" id="ARBA00006720"/>
    </source>
</evidence>
<comment type="subunit">
    <text evidence="10">Heterohexamer.</text>
</comment>
<keyword evidence="4" id="KW-0862">Zinc</keyword>
<keyword evidence="9 10" id="KW-0143">Chaperone</keyword>
<dbReference type="GO" id="GO:0045039">
    <property type="term" value="P:protein insertion into mitochondrial inner membrane"/>
    <property type="evidence" value="ECO:0007669"/>
    <property type="project" value="UniProtKB-ARBA"/>
</dbReference>
<keyword evidence="7 10" id="KW-0496">Mitochondrion</keyword>
<dbReference type="VEuPathDB" id="VectorBase:ASTEI00152"/>
<keyword evidence="13" id="KW-1185">Reference proteome</keyword>
<dbReference type="EnsemblMetazoa" id="ASTEI00152-RA">
    <property type="protein sequence ID" value="ASTEI00152-PA"/>
    <property type="gene ID" value="ASTEI00152"/>
</dbReference>
<dbReference type="FunFam" id="1.10.287.810:FF:000001">
    <property type="entry name" value="mitochondrial import inner membrane translocase subunit TIM13"/>
    <property type="match status" value="1"/>
</dbReference>
<keyword evidence="10" id="KW-0999">Mitochondrion inner membrane</keyword>
<keyword evidence="8 10" id="KW-1015">Disulfide bond</keyword>
<keyword evidence="10" id="KW-0472">Membrane</keyword>
<evidence type="ECO:0000259" key="11">
    <source>
        <dbReference type="Pfam" id="PF02953"/>
    </source>
</evidence>
<dbReference type="GO" id="GO:0005743">
    <property type="term" value="C:mitochondrial inner membrane"/>
    <property type="evidence" value="ECO:0007669"/>
    <property type="project" value="UniProtKB-SubCell"/>
</dbReference>
<keyword evidence="5 10" id="KW-0653">Protein transport</keyword>
<dbReference type="Proteomes" id="UP000076408">
    <property type="component" value="Unassembled WGS sequence"/>
</dbReference>
<evidence type="ECO:0000256" key="4">
    <source>
        <dbReference type="ARBA" id="ARBA00022833"/>
    </source>
</evidence>
<dbReference type="GO" id="GO:0015031">
    <property type="term" value="P:protein transport"/>
    <property type="evidence" value="ECO:0007669"/>
    <property type="project" value="UniProtKB-KW"/>
</dbReference>
<dbReference type="SUPFAM" id="SSF144122">
    <property type="entry name" value="Tim10-like"/>
    <property type="match status" value="1"/>
</dbReference>
<evidence type="ECO:0000313" key="12">
    <source>
        <dbReference type="EnsemblMetazoa" id="ASTEI00152-PA"/>
    </source>
</evidence>
<keyword evidence="3" id="KW-0479">Metal-binding</keyword>
<dbReference type="GO" id="GO:0042719">
    <property type="term" value="C:mitochondrial intermembrane space chaperone complex"/>
    <property type="evidence" value="ECO:0007669"/>
    <property type="project" value="UniProtKB-ARBA"/>
</dbReference>
<comment type="subcellular location">
    <subcellularLocation>
        <location evidence="10">Mitochondrion inner membrane</location>
        <topology evidence="10">Peripheral membrane protein</topology>
        <orientation evidence="10">Intermembrane side</orientation>
    </subcellularLocation>
</comment>
<feature type="domain" description="Tim10-like" evidence="11">
    <location>
        <begin position="68"/>
        <end position="127"/>
    </location>
</feature>
<evidence type="ECO:0000256" key="6">
    <source>
        <dbReference type="ARBA" id="ARBA00023010"/>
    </source>
</evidence>
<proteinExistence type="inferred from homology"/>
<sequence length="137" mass="15368">ITQPKTTNGVSHIYPYLPNWDSFSQTHLSLHPTTGLCSSLITPPTQPIMDVSLENLSSSQKDELMSTIKQKIAIANAQELVTKMTEKCFKKCVGKPGQDLDGSEQKCIAMCMDRFMDSWNVVSRALTQRLQQEQYKG</sequence>
<dbReference type="Gene3D" id="1.10.287.810">
    <property type="entry name" value="Mitochondrial import inner membrane translocase subunit tim13 like domains"/>
    <property type="match status" value="1"/>
</dbReference>
<evidence type="ECO:0000256" key="10">
    <source>
        <dbReference type="RuleBase" id="RU367043"/>
    </source>
</evidence>
<comment type="similarity">
    <text evidence="1 10">Belongs to the small Tim family.</text>
</comment>
<keyword evidence="6 10" id="KW-0811">Translocation</keyword>
<dbReference type="Pfam" id="PF02953">
    <property type="entry name" value="zf-Tim10_DDP"/>
    <property type="match status" value="1"/>
</dbReference>
<evidence type="ECO:0000256" key="3">
    <source>
        <dbReference type="ARBA" id="ARBA00022723"/>
    </source>
</evidence>
<dbReference type="STRING" id="30069.A0A182XVB6"/>
<dbReference type="InterPro" id="IPR035427">
    <property type="entry name" value="Tim10-like_dom_sf"/>
</dbReference>
<reference evidence="13" key="1">
    <citation type="journal article" date="2014" name="Genome Biol.">
        <title>Genome analysis of a major urban malaria vector mosquito, Anopheles stephensi.</title>
        <authorList>
            <person name="Jiang X."/>
            <person name="Peery A."/>
            <person name="Hall A.B."/>
            <person name="Sharma A."/>
            <person name="Chen X.G."/>
            <person name="Waterhouse R.M."/>
            <person name="Komissarov A."/>
            <person name="Riehle M.M."/>
            <person name="Shouche Y."/>
            <person name="Sharakhova M.V."/>
            <person name="Lawson D."/>
            <person name="Pakpour N."/>
            <person name="Arensburger P."/>
            <person name="Davidson V.L."/>
            <person name="Eiglmeier K."/>
            <person name="Emrich S."/>
            <person name="George P."/>
            <person name="Kennedy R.C."/>
            <person name="Mane S.P."/>
            <person name="Maslen G."/>
            <person name="Oringanje C."/>
            <person name="Qi Y."/>
            <person name="Settlage R."/>
            <person name="Tojo M."/>
            <person name="Tubio J.M."/>
            <person name="Unger M.F."/>
            <person name="Wang B."/>
            <person name="Vernick K.D."/>
            <person name="Ribeiro J.M."/>
            <person name="James A.A."/>
            <person name="Michel K."/>
            <person name="Riehle M.A."/>
            <person name="Luckhart S."/>
            <person name="Sharakhov I.V."/>
            <person name="Tu Z."/>
        </authorList>
    </citation>
    <scope>NUCLEOTIDE SEQUENCE [LARGE SCALE GENOMIC DNA]</scope>
    <source>
        <strain evidence="13">Indian</strain>
    </source>
</reference>
<accession>A0A182XVB6</accession>
<evidence type="ECO:0000256" key="5">
    <source>
        <dbReference type="ARBA" id="ARBA00022927"/>
    </source>
</evidence>
<dbReference type="AlphaFoldDB" id="A0A182XVB6"/>
<protein>
    <recommendedName>
        <fullName evidence="10">Mitochondrial import inner membrane translocase subunit</fullName>
    </recommendedName>
</protein>
<reference evidence="12" key="2">
    <citation type="submission" date="2020-05" db="UniProtKB">
        <authorList>
            <consortium name="EnsemblMetazoa"/>
        </authorList>
    </citation>
    <scope>IDENTIFICATION</scope>
    <source>
        <strain evidence="12">Indian</strain>
    </source>
</reference>
<evidence type="ECO:0000256" key="8">
    <source>
        <dbReference type="ARBA" id="ARBA00023157"/>
    </source>
</evidence>
<evidence type="ECO:0000313" key="13">
    <source>
        <dbReference type="Proteomes" id="UP000076408"/>
    </source>
</evidence>
<evidence type="ECO:0000256" key="7">
    <source>
        <dbReference type="ARBA" id="ARBA00023128"/>
    </source>
</evidence>
<dbReference type="VEuPathDB" id="VectorBase:ASTEI20_035308"/>
<name>A0A182XVB6_ANOST</name>
<comment type="domain">
    <text evidence="10">The twin CX3C motif contains 4 conserved Cys residues that form 2 disulfide bonds in the mitochondrial intermembrane space.</text>
</comment>
<keyword evidence="2 10" id="KW-0813">Transport</keyword>
<organism evidence="12 13">
    <name type="scientific">Anopheles stephensi</name>
    <name type="common">Indo-Pakistan malaria mosquito</name>
    <dbReference type="NCBI Taxonomy" id="30069"/>
    <lineage>
        <taxon>Eukaryota</taxon>
        <taxon>Metazoa</taxon>
        <taxon>Ecdysozoa</taxon>
        <taxon>Arthropoda</taxon>
        <taxon>Hexapoda</taxon>
        <taxon>Insecta</taxon>
        <taxon>Pterygota</taxon>
        <taxon>Neoptera</taxon>
        <taxon>Endopterygota</taxon>
        <taxon>Diptera</taxon>
        <taxon>Nematocera</taxon>
        <taxon>Culicoidea</taxon>
        <taxon>Culicidae</taxon>
        <taxon>Anophelinae</taxon>
        <taxon>Anopheles</taxon>
    </lineage>
</organism>
<dbReference type="InterPro" id="IPR004217">
    <property type="entry name" value="Tim10-like"/>
</dbReference>
<dbReference type="GO" id="GO:0046872">
    <property type="term" value="F:metal ion binding"/>
    <property type="evidence" value="ECO:0007669"/>
    <property type="project" value="UniProtKB-KW"/>
</dbReference>
<evidence type="ECO:0000256" key="9">
    <source>
        <dbReference type="ARBA" id="ARBA00023186"/>
    </source>
</evidence>
<evidence type="ECO:0000256" key="2">
    <source>
        <dbReference type="ARBA" id="ARBA00022448"/>
    </source>
</evidence>
<dbReference type="VEuPathDB" id="VectorBase:ASTE003464"/>
<comment type="function">
    <text evidence="10">Mitochondrial intermembrane chaperone that participates in the import and insertion of some multi-pass transmembrane proteins into the mitochondrial inner membrane. Also required for the transfer of beta-barrel precursors from the TOM complex to the sorting and assembly machinery (SAM complex) of the outer membrane. Acts as a chaperone-like protein that protects the hydrophobic precursors from aggregation and guide them through the mitochondrial intermembrane space.</text>
</comment>